<comment type="caution">
    <text evidence="3">The sequence shown here is derived from an EMBL/GenBank/DDBJ whole genome shotgun (WGS) entry which is preliminary data.</text>
</comment>
<dbReference type="Gene3D" id="3.10.100.10">
    <property type="entry name" value="Mannose-Binding Protein A, subunit A"/>
    <property type="match status" value="1"/>
</dbReference>
<sequence length="153" mass="17041">MSYIVSFYNYVSWIYCLLLTDVFLGVGSKCPNEWTYYSGSKSCMRVFEKGKTWDDARVQCRKYGGDLVINAYGEKTKKISELGQGTLQKTFWVGLNDKKVEGLFEWVDGTPLIVMTILLVRVVGRSAVNIALGQAGSATKLLEFARAAVILAT</sequence>
<keyword evidence="1" id="KW-0472">Membrane</keyword>
<dbReference type="AlphaFoldDB" id="A0A433TSB4"/>
<organism evidence="3 4">
    <name type="scientific">Elysia chlorotica</name>
    <name type="common">Eastern emerald elysia</name>
    <name type="synonym">Sea slug</name>
    <dbReference type="NCBI Taxonomy" id="188477"/>
    <lineage>
        <taxon>Eukaryota</taxon>
        <taxon>Metazoa</taxon>
        <taxon>Spiralia</taxon>
        <taxon>Lophotrochozoa</taxon>
        <taxon>Mollusca</taxon>
        <taxon>Gastropoda</taxon>
        <taxon>Heterobranchia</taxon>
        <taxon>Euthyneura</taxon>
        <taxon>Panpulmonata</taxon>
        <taxon>Sacoglossa</taxon>
        <taxon>Placobranchoidea</taxon>
        <taxon>Plakobranchidae</taxon>
        <taxon>Elysia</taxon>
    </lineage>
</organism>
<dbReference type="PANTHER" id="PTHR22801:SF63">
    <property type="entry name" value="C-TYPE LECTIN DOMAIN-CONTAINING PROTEIN"/>
    <property type="match status" value="1"/>
</dbReference>
<accession>A0A433TSB4</accession>
<feature type="domain" description="C-type lectin" evidence="2">
    <location>
        <begin position="39"/>
        <end position="112"/>
    </location>
</feature>
<dbReference type="InterPro" id="IPR050801">
    <property type="entry name" value="Ca-Dep_Lectins_ImmuneDev"/>
</dbReference>
<protein>
    <recommendedName>
        <fullName evidence="2">C-type lectin domain-containing protein</fullName>
    </recommendedName>
</protein>
<dbReference type="Proteomes" id="UP000271974">
    <property type="component" value="Unassembled WGS sequence"/>
</dbReference>
<evidence type="ECO:0000313" key="3">
    <source>
        <dbReference type="EMBL" id="RUS84408.1"/>
    </source>
</evidence>
<dbReference type="InterPro" id="IPR016186">
    <property type="entry name" value="C-type_lectin-like/link_sf"/>
</dbReference>
<feature type="transmembrane region" description="Helical" evidence="1">
    <location>
        <begin position="7"/>
        <end position="26"/>
    </location>
</feature>
<dbReference type="Pfam" id="PF00059">
    <property type="entry name" value="Lectin_C"/>
    <property type="match status" value="1"/>
</dbReference>
<dbReference type="EMBL" id="RQTK01000206">
    <property type="protein sequence ID" value="RUS84408.1"/>
    <property type="molecule type" value="Genomic_DNA"/>
</dbReference>
<dbReference type="PROSITE" id="PS50041">
    <property type="entry name" value="C_TYPE_LECTIN_2"/>
    <property type="match status" value="1"/>
</dbReference>
<dbReference type="InterPro" id="IPR016187">
    <property type="entry name" value="CTDL_fold"/>
</dbReference>
<dbReference type="CDD" id="cd00037">
    <property type="entry name" value="CLECT"/>
    <property type="match status" value="1"/>
</dbReference>
<name>A0A433TSB4_ELYCH</name>
<evidence type="ECO:0000313" key="4">
    <source>
        <dbReference type="Proteomes" id="UP000271974"/>
    </source>
</evidence>
<dbReference type="OrthoDB" id="6077435at2759"/>
<gene>
    <name evidence="3" type="ORF">EGW08_007792</name>
</gene>
<keyword evidence="1" id="KW-0812">Transmembrane</keyword>
<reference evidence="3 4" key="1">
    <citation type="submission" date="2019-01" db="EMBL/GenBank/DDBJ databases">
        <title>A draft genome assembly of the solar-powered sea slug Elysia chlorotica.</title>
        <authorList>
            <person name="Cai H."/>
            <person name="Li Q."/>
            <person name="Fang X."/>
            <person name="Li J."/>
            <person name="Curtis N.E."/>
            <person name="Altenburger A."/>
            <person name="Shibata T."/>
            <person name="Feng M."/>
            <person name="Maeda T."/>
            <person name="Schwartz J.A."/>
            <person name="Shigenobu S."/>
            <person name="Lundholm N."/>
            <person name="Nishiyama T."/>
            <person name="Yang H."/>
            <person name="Hasebe M."/>
            <person name="Li S."/>
            <person name="Pierce S.K."/>
            <person name="Wang J."/>
        </authorList>
    </citation>
    <scope>NUCLEOTIDE SEQUENCE [LARGE SCALE GENOMIC DNA]</scope>
    <source>
        <strain evidence="3">EC2010</strain>
        <tissue evidence="3">Whole organism of an adult</tissue>
    </source>
</reference>
<keyword evidence="1" id="KW-1133">Transmembrane helix</keyword>
<dbReference type="SMART" id="SM00034">
    <property type="entry name" value="CLECT"/>
    <property type="match status" value="1"/>
</dbReference>
<proteinExistence type="predicted"/>
<keyword evidence="4" id="KW-1185">Reference proteome</keyword>
<evidence type="ECO:0000256" key="1">
    <source>
        <dbReference type="SAM" id="Phobius"/>
    </source>
</evidence>
<dbReference type="PANTHER" id="PTHR22801">
    <property type="entry name" value="LITHOSTATHINE"/>
    <property type="match status" value="1"/>
</dbReference>
<evidence type="ECO:0000259" key="2">
    <source>
        <dbReference type="PROSITE" id="PS50041"/>
    </source>
</evidence>
<dbReference type="SUPFAM" id="SSF56436">
    <property type="entry name" value="C-type lectin-like"/>
    <property type="match status" value="1"/>
</dbReference>
<dbReference type="InterPro" id="IPR001304">
    <property type="entry name" value="C-type_lectin-like"/>
</dbReference>